<dbReference type="InterPro" id="IPR036397">
    <property type="entry name" value="RNaseH_sf"/>
</dbReference>
<dbReference type="InterPro" id="IPR001584">
    <property type="entry name" value="Integrase_cat-core"/>
</dbReference>
<dbReference type="EMBL" id="SMMG02000007">
    <property type="protein sequence ID" value="KAA3467310.1"/>
    <property type="molecule type" value="Genomic_DNA"/>
</dbReference>
<feature type="signal peptide" evidence="1">
    <location>
        <begin position="1"/>
        <end position="21"/>
    </location>
</feature>
<accession>A0A5B6VDL8</accession>
<proteinExistence type="predicted"/>
<keyword evidence="4" id="KW-1185">Reference proteome</keyword>
<evidence type="ECO:0000259" key="2">
    <source>
        <dbReference type="Pfam" id="PF00665"/>
    </source>
</evidence>
<name>A0A5B6VDL8_9ROSI</name>
<organism evidence="3 4">
    <name type="scientific">Gossypium australe</name>
    <dbReference type="NCBI Taxonomy" id="47621"/>
    <lineage>
        <taxon>Eukaryota</taxon>
        <taxon>Viridiplantae</taxon>
        <taxon>Streptophyta</taxon>
        <taxon>Embryophyta</taxon>
        <taxon>Tracheophyta</taxon>
        <taxon>Spermatophyta</taxon>
        <taxon>Magnoliopsida</taxon>
        <taxon>eudicotyledons</taxon>
        <taxon>Gunneridae</taxon>
        <taxon>Pentapetalae</taxon>
        <taxon>rosids</taxon>
        <taxon>malvids</taxon>
        <taxon>Malvales</taxon>
        <taxon>Malvaceae</taxon>
        <taxon>Malvoideae</taxon>
        <taxon>Gossypium</taxon>
    </lineage>
</organism>
<reference evidence="4" key="1">
    <citation type="journal article" date="2019" name="Plant Biotechnol. J.">
        <title>Genome sequencing of the Australian wild diploid species Gossypium australe highlights disease resistance and delayed gland morphogenesis.</title>
        <authorList>
            <person name="Cai Y."/>
            <person name="Cai X."/>
            <person name="Wang Q."/>
            <person name="Wang P."/>
            <person name="Zhang Y."/>
            <person name="Cai C."/>
            <person name="Xu Y."/>
            <person name="Wang K."/>
            <person name="Zhou Z."/>
            <person name="Wang C."/>
            <person name="Geng S."/>
            <person name="Li B."/>
            <person name="Dong Q."/>
            <person name="Hou Y."/>
            <person name="Wang H."/>
            <person name="Ai P."/>
            <person name="Liu Z."/>
            <person name="Yi F."/>
            <person name="Sun M."/>
            <person name="An G."/>
            <person name="Cheng J."/>
            <person name="Zhang Y."/>
            <person name="Shi Q."/>
            <person name="Xie Y."/>
            <person name="Shi X."/>
            <person name="Chang Y."/>
            <person name="Huang F."/>
            <person name="Chen Y."/>
            <person name="Hong S."/>
            <person name="Mi L."/>
            <person name="Sun Q."/>
            <person name="Zhang L."/>
            <person name="Zhou B."/>
            <person name="Peng R."/>
            <person name="Zhang X."/>
            <person name="Liu F."/>
        </authorList>
    </citation>
    <scope>NUCLEOTIDE SEQUENCE [LARGE SCALE GENOMIC DNA]</scope>
    <source>
        <strain evidence="4">cv. PA1801</strain>
    </source>
</reference>
<dbReference type="AlphaFoldDB" id="A0A5B6VDL8"/>
<evidence type="ECO:0000313" key="3">
    <source>
        <dbReference type="EMBL" id="KAA3467310.1"/>
    </source>
</evidence>
<feature type="chain" id="PRO_5022981437" evidence="1">
    <location>
        <begin position="22"/>
        <end position="168"/>
    </location>
</feature>
<dbReference type="InterPro" id="IPR039537">
    <property type="entry name" value="Retrotran_Ty1/copia-like"/>
</dbReference>
<protein>
    <submittedName>
        <fullName evidence="3">Integrase</fullName>
    </submittedName>
</protein>
<dbReference type="Pfam" id="PF00665">
    <property type="entry name" value="rve"/>
    <property type="match status" value="1"/>
</dbReference>
<dbReference type="PANTHER" id="PTHR42648:SF21">
    <property type="entry name" value="CYSTEINE-RICH RLK (RECEPTOR-LIKE PROTEIN KINASE) 8"/>
    <property type="match status" value="1"/>
</dbReference>
<feature type="domain" description="Integrase catalytic" evidence="2">
    <location>
        <begin position="79"/>
        <end position="168"/>
    </location>
</feature>
<dbReference type="OrthoDB" id="1001240at2759"/>
<sequence length="168" mass="19177">MCCMSMVLSITSLALVNFVTRDSKLGHASMSTISKLIKNELLVGMPNFPIEFNKVCDAYAKRKHMRAYFKSKNTVSTSKVFQLIHIDLFRPTRTMNLGGKQYVFVIVDDYSRYTRKNLLFFCKMIQNQVGYSISSGRSDHGKEFENLGLDNFCNKHGISHNFSAPRTP</sequence>
<gene>
    <name evidence="3" type="ORF">EPI10_002333</name>
</gene>
<dbReference type="Proteomes" id="UP000325315">
    <property type="component" value="Unassembled WGS sequence"/>
</dbReference>
<evidence type="ECO:0000313" key="4">
    <source>
        <dbReference type="Proteomes" id="UP000325315"/>
    </source>
</evidence>
<comment type="caution">
    <text evidence="3">The sequence shown here is derived from an EMBL/GenBank/DDBJ whole genome shotgun (WGS) entry which is preliminary data.</text>
</comment>
<dbReference type="InterPro" id="IPR012337">
    <property type="entry name" value="RNaseH-like_sf"/>
</dbReference>
<dbReference type="GO" id="GO:0015074">
    <property type="term" value="P:DNA integration"/>
    <property type="evidence" value="ECO:0007669"/>
    <property type="project" value="InterPro"/>
</dbReference>
<dbReference type="PANTHER" id="PTHR42648">
    <property type="entry name" value="TRANSPOSASE, PUTATIVE-RELATED"/>
    <property type="match status" value="1"/>
</dbReference>
<dbReference type="SUPFAM" id="SSF53098">
    <property type="entry name" value="Ribonuclease H-like"/>
    <property type="match status" value="1"/>
</dbReference>
<dbReference type="Gene3D" id="3.30.420.10">
    <property type="entry name" value="Ribonuclease H-like superfamily/Ribonuclease H"/>
    <property type="match status" value="1"/>
</dbReference>
<dbReference type="GO" id="GO:0003676">
    <property type="term" value="F:nucleic acid binding"/>
    <property type="evidence" value="ECO:0007669"/>
    <property type="project" value="InterPro"/>
</dbReference>
<keyword evidence="1" id="KW-0732">Signal</keyword>
<evidence type="ECO:0000256" key="1">
    <source>
        <dbReference type="SAM" id="SignalP"/>
    </source>
</evidence>